<accession>A0A1M2VEB5</accession>
<dbReference type="STRING" id="154538.A0A1M2VEB5"/>
<keyword evidence="1" id="KW-0812">Transmembrane</keyword>
<dbReference type="Gene3D" id="1.20.144.10">
    <property type="entry name" value="Phosphatidic acid phosphatase type 2/haloperoxidase"/>
    <property type="match status" value="1"/>
</dbReference>
<comment type="caution">
    <text evidence="3">The sequence shown here is derived from an EMBL/GenBank/DDBJ whole genome shotgun (WGS) entry which is preliminary data.</text>
</comment>
<dbReference type="SUPFAM" id="SSF48317">
    <property type="entry name" value="Acid phosphatase/Vanadium-dependent haloperoxidase"/>
    <property type="match status" value="1"/>
</dbReference>
<dbReference type="InterPro" id="IPR036938">
    <property type="entry name" value="PAP2/HPO_sf"/>
</dbReference>
<proteinExistence type="predicted"/>
<keyword evidence="1" id="KW-1133">Transmembrane helix</keyword>
<dbReference type="AlphaFoldDB" id="A0A1M2VEB5"/>
<evidence type="ECO:0000256" key="1">
    <source>
        <dbReference type="SAM" id="Phobius"/>
    </source>
</evidence>
<protein>
    <recommendedName>
        <fullName evidence="2">Phosphatidic acid phosphatase type 2/haloperoxidase domain-containing protein</fullName>
    </recommendedName>
</protein>
<keyword evidence="4" id="KW-1185">Reference proteome</keyword>
<feature type="transmembrane region" description="Helical" evidence="1">
    <location>
        <begin position="30"/>
        <end position="48"/>
    </location>
</feature>
<dbReference type="PANTHER" id="PTHR14969:SF13">
    <property type="entry name" value="AT30094P"/>
    <property type="match status" value="1"/>
</dbReference>
<dbReference type="EMBL" id="MNAD01001365">
    <property type="protein sequence ID" value="OJT05935.1"/>
    <property type="molecule type" value="Genomic_DNA"/>
</dbReference>
<dbReference type="InterPro" id="IPR000326">
    <property type="entry name" value="PAP2/HPO"/>
</dbReference>
<dbReference type="Proteomes" id="UP000184267">
    <property type="component" value="Unassembled WGS sequence"/>
</dbReference>
<evidence type="ECO:0000313" key="3">
    <source>
        <dbReference type="EMBL" id="OJT05935.1"/>
    </source>
</evidence>
<dbReference type="PANTHER" id="PTHR14969">
    <property type="entry name" value="SPHINGOSINE-1-PHOSPHATE PHOSPHOHYDROLASE"/>
    <property type="match status" value="1"/>
</dbReference>
<evidence type="ECO:0000259" key="2">
    <source>
        <dbReference type="SMART" id="SM00014"/>
    </source>
</evidence>
<sequence length="171" mass="19007">MKNAPAQRMTWWLYALDKAPGVLLYTRSAGVAYFTAGAVLCSLTVKVLKRCLRQPRPVITANGKRKKTYGMPSTHSAVITYFATYITLACMYLPIHPSLPASPALTRVLPPLVVVPLASTIALSRIWLGHHTWPQVTVGVAHGLLFAPLWFKLWTDGWDEYGRMVEDAMPI</sequence>
<dbReference type="OrthoDB" id="302705at2759"/>
<dbReference type="GO" id="GO:0042392">
    <property type="term" value="F:sphingosine-1-phosphate phosphatase activity"/>
    <property type="evidence" value="ECO:0007669"/>
    <property type="project" value="TreeGrafter"/>
</dbReference>
<evidence type="ECO:0000313" key="4">
    <source>
        <dbReference type="Proteomes" id="UP000184267"/>
    </source>
</evidence>
<feature type="transmembrane region" description="Helical" evidence="1">
    <location>
        <begin position="69"/>
        <end position="88"/>
    </location>
</feature>
<gene>
    <name evidence="3" type="ORF">TRAPUB_3225</name>
</gene>
<reference evidence="3 4" key="1">
    <citation type="submission" date="2016-10" db="EMBL/GenBank/DDBJ databases">
        <title>Genome sequence of the basidiomycete white-rot fungus Trametes pubescens.</title>
        <authorList>
            <person name="Makela M.R."/>
            <person name="Granchi Z."/>
            <person name="Peng M."/>
            <person name="De Vries R.P."/>
            <person name="Grigoriev I."/>
            <person name="Riley R."/>
            <person name="Hilden K."/>
        </authorList>
    </citation>
    <scope>NUCLEOTIDE SEQUENCE [LARGE SCALE GENOMIC DNA]</scope>
    <source>
        <strain evidence="3 4">FBCC735</strain>
    </source>
</reference>
<organism evidence="3 4">
    <name type="scientific">Trametes pubescens</name>
    <name type="common">White-rot fungus</name>
    <dbReference type="NCBI Taxonomy" id="154538"/>
    <lineage>
        <taxon>Eukaryota</taxon>
        <taxon>Fungi</taxon>
        <taxon>Dikarya</taxon>
        <taxon>Basidiomycota</taxon>
        <taxon>Agaricomycotina</taxon>
        <taxon>Agaricomycetes</taxon>
        <taxon>Polyporales</taxon>
        <taxon>Polyporaceae</taxon>
        <taxon>Trametes</taxon>
    </lineage>
</organism>
<feature type="transmembrane region" description="Helical" evidence="1">
    <location>
        <begin position="108"/>
        <end position="128"/>
    </location>
</feature>
<feature type="domain" description="Phosphatidic acid phosphatase type 2/haloperoxidase" evidence="2">
    <location>
        <begin position="31"/>
        <end position="151"/>
    </location>
</feature>
<keyword evidence="1" id="KW-0472">Membrane</keyword>
<dbReference type="SMART" id="SM00014">
    <property type="entry name" value="acidPPc"/>
    <property type="match status" value="1"/>
</dbReference>
<name>A0A1M2VEB5_TRAPU</name>
<dbReference type="OMA" id="VWLGHHT"/>
<dbReference type="Pfam" id="PF01569">
    <property type="entry name" value="PAP2"/>
    <property type="match status" value="1"/>
</dbReference>